<feature type="transmembrane region" description="Helical" evidence="1">
    <location>
        <begin position="140"/>
        <end position="161"/>
    </location>
</feature>
<reference evidence="2 3" key="1">
    <citation type="submission" date="2019-12" db="EMBL/GenBank/DDBJ databases">
        <title>A genome sequence resource for the geographically widespread anthracnose pathogen Colletotrichum asianum.</title>
        <authorList>
            <person name="Meng Y."/>
        </authorList>
    </citation>
    <scope>NUCLEOTIDE SEQUENCE [LARGE SCALE GENOMIC DNA]</scope>
    <source>
        <strain evidence="2 3">ICMP 18580</strain>
    </source>
</reference>
<organism evidence="2 3">
    <name type="scientific">Colletotrichum asianum</name>
    <dbReference type="NCBI Taxonomy" id="702518"/>
    <lineage>
        <taxon>Eukaryota</taxon>
        <taxon>Fungi</taxon>
        <taxon>Dikarya</taxon>
        <taxon>Ascomycota</taxon>
        <taxon>Pezizomycotina</taxon>
        <taxon>Sordariomycetes</taxon>
        <taxon>Hypocreomycetidae</taxon>
        <taxon>Glomerellales</taxon>
        <taxon>Glomerellaceae</taxon>
        <taxon>Colletotrichum</taxon>
        <taxon>Colletotrichum gloeosporioides species complex</taxon>
    </lineage>
</organism>
<keyword evidence="3" id="KW-1185">Reference proteome</keyword>
<dbReference type="AlphaFoldDB" id="A0A8H3WJQ8"/>
<feature type="transmembrane region" description="Helical" evidence="1">
    <location>
        <begin position="108"/>
        <end position="128"/>
    </location>
</feature>
<comment type="caution">
    <text evidence="2">The sequence shown here is derived from an EMBL/GenBank/DDBJ whole genome shotgun (WGS) entry which is preliminary data.</text>
</comment>
<dbReference type="OrthoDB" id="5427664at2759"/>
<evidence type="ECO:0000313" key="3">
    <source>
        <dbReference type="Proteomes" id="UP000434172"/>
    </source>
</evidence>
<evidence type="ECO:0000313" key="2">
    <source>
        <dbReference type="EMBL" id="KAF0329941.1"/>
    </source>
</evidence>
<dbReference type="EMBL" id="WOWK01000009">
    <property type="protein sequence ID" value="KAF0329941.1"/>
    <property type="molecule type" value="Genomic_DNA"/>
</dbReference>
<keyword evidence="1" id="KW-0472">Membrane</keyword>
<feature type="transmembrane region" description="Helical" evidence="1">
    <location>
        <begin position="537"/>
        <end position="557"/>
    </location>
</feature>
<protein>
    <recommendedName>
        <fullName evidence="4">Transmembrane protein</fullName>
    </recommendedName>
</protein>
<feature type="transmembrane region" description="Helical" evidence="1">
    <location>
        <begin position="459"/>
        <end position="477"/>
    </location>
</feature>
<feature type="transmembrane region" description="Helical" evidence="1">
    <location>
        <begin position="173"/>
        <end position="192"/>
    </location>
</feature>
<dbReference type="PANTHER" id="PTHR37577:SF1">
    <property type="entry name" value="INTEGRAL MEMBRANE PROTEIN"/>
    <property type="match status" value="1"/>
</dbReference>
<evidence type="ECO:0000256" key="1">
    <source>
        <dbReference type="SAM" id="Phobius"/>
    </source>
</evidence>
<name>A0A8H3WJQ8_9PEZI</name>
<feature type="transmembrane region" description="Helical" evidence="1">
    <location>
        <begin position="498"/>
        <end position="517"/>
    </location>
</feature>
<dbReference type="Proteomes" id="UP000434172">
    <property type="component" value="Unassembled WGS sequence"/>
</dbReference>
<evidence type="ECO:0008006" key="4">
    <source>
        <dbReference type="Google" id="ProtNLM"/>
    </source>
</evidence>
<feature type="transmembrane region" description="Helical" evidence="1">
    <location>
        <begin position="430"/>
        <end position="447"/>
    </location>
</feature>
<feature type="transmembrane region" description="Helical" evidence="1">
    <location>
        <begin position="230"/>
        <end position="249"/>
    </location>
</feature>
<sequence>MTVDCESPPDSTDMSDPDVSGIGVSIGFVGTGCLMILLLIIYYVFVFDPKLDPLRKQGQAMKNQDRPNEIDVAVLRRVRWALLTLGFRFTWLVDGRKDSSIERGFNKCILAMSDIQIATGLAVLISGYHELPRMISAYHWMMIVYTAWFSSVAHLAALSHLRTYYANHPERFMWRLVLIFCVVTMLGVAMFINTPIKVKMDASDRIKLTDYRAICLFNESKLSNGSVPEIAMLADTTFSVSMLVFGLIIRTVKMSRGVFRWTSFYRSCVRSKLAVIVKGENFGLRRVLGHHAYTLFIARSLAVSWILGRLYAELCSSFLAEVAWVMITASWGLKQLLLIRAEGPEDENSWSFGQVAAVVLFISPLCLAFEQFFNPGTADARRNGAARTRSDDLLEIQPQEPESVDARRESIEWIRLVDITACWDAPSSRATVHLFVGFNFLLMVYAFNDYVVFRAFVKMMTWFFVYQPIQAALVLLLGMELEQTELWVQSHALRRATVVALIIACLLGTIGIFLPSWEAPFTHLYVCPWEIVPVCLDYLMVGVVVLQFGVYLLIYMARNSSRALRSGG</sequence>
<dbReference type="InterPro" id="IPR053018">
    <property type="entry name" value="Elsinochrome_Biosynth-Asso"/>
</dbReference>
<dbReference type="PANTHER" id="PTHR37577">
    <property type="entry name" value="INTEGRAL MEMBRANE PROTEIN"/>
    <property type="match status" value="1"/>
</dbReference>
<proteinExistence type="predicted"/>
<keyword evidence="1" id="KW-1133">Transmembrane helix</keyword>
<keyword evidence="1" id="KW-0812">Transmembrane</keyword>
<feature type="transmembrane region" description="Helical" evidence="1">
    <location>
        <begin position="20"/>
        <end position="46"/>
    </location>
</feature>
<accession>A0A8H3WJQ8</accession>
<gene>
    <name evidence="2" type="ORF">GQ607_002708</name>
</gene>